<comment type="caution">
    <text evidence="12">The sequence shown here is derived from an EMBL/GenBank/DDBJ whole genome shotgun (WGS) entry which is preliminary data.</text>
</comment>
<dbReference type="InterPro" id="IPR036554">
    <property type="entry name" value="GHMP_kinase_C_sf"/>
</dbReference>
<dbReference type="NCBIfam" id="TIGR00154">
    <property type="entry name" value="ispE"/>
    <property type="match status" value="1"/>
</dbReference>
<comment type="pathway">
    <text evidence="9">Isoprenoid biosynthesis; isopentenyl diphosphate biosynthesis via DXP pathway; isopentenyl diphosphate from 1-deoxy-D-xylulose 5-phosphate: step 3/6.</text>
</comment>
<protein>
    <recommendedName>
        <fullName evidence="3 9">4-diphosphocytidyl-2-C-methyl-D-erythritol kinase</fullName>
        <shortName evidence="9">CMK</shortName>
        <ecNumber evidence="2 9">2.7.1.148</ecNumber>
    </recommendedName>
    <alternativeName>
        <fullName evidence="8 9">4-(cytidine-5'-diphospho)-2-C-methyl-D-erythritol kinase</fullName>
    </alternativeName>
</protein>
<organism evidence="12 13">
    <name type="scientific">Chitinophaga lutea</name>
    <dbReference type="NCBI Taxonomy" id="2488634"/>
    <lineage>
        <taxon>Bacteria</taxon>
        <taxon>Pseudomonadati</taxon>
        <taxon>Bacteroidota</taxon>
        <taxon>Chitinophagia</taxon>
        <taxon>Chitinophagales</taxon>
        <taxon>Chitinophagaceae</taxon>
        <taxon>Chitinophaga</taxon>
    </lineage>
</organism>
<dbReference type="EC" id="2.7.1.148" evidence="2 9"/>
<dbReference type="PANTHER" id="PTHR43527">
    <property type="entry name" value="4-DIPHOSPHOCYTIDYL-2-C-METHYL-D-ERYTHRITOL KINASE, CHLOROPLASTIC"/>
    <property type="match status" value="1"/>
</dbReference>
<accession>A0A3N4PV15</accession>
<name>A0A3N4PV15_9BACT</name>
<dbReference type="InterPro" id="IPR020568">
    <property type="entry name" value="Ribosomal_Su5_D2-typ_SF"/>
</dbReference>
<dbReference type="HAMAP" id="MF_00061">
    <property type="entry name" value="IspE"/>
    <property type="match status" value="1"/>
</dbReference>
<dbReference type="Gene3D" id="3.30.230.10">
    <property type="match status" value="1"/>
</dbReference>
<evidence type="ECO:0000259" key="10">
    <source>
        <dbReference type="Pfam" id="PF00288"/>
    </source>
</evidence>
<evidence type="ECO:0000256" key="9">
    <source>
        <dbReference type="HAMAP-Rule" id="MF_00061"/>
    </source>
</evidence>
<evidence type="ECO:0000256" key="3">
    <source>
        <dbReference type="ARBA" id="ARBA00017473"/>
    </source>
</evidence>
<feature type="active site" evidence="9">
    <location>
        <position position="133"/>
    </location>
</feature>
<keyword evidence="7 9" id="KW-0067">ATP-binding</keyword>
<evidence type="ECO:0000256" key="2">
    <source>
        <dbReference type="ARBA" id="ARBA00012052"/>
    </source>
</evidence>
<dbReference type="EMBL" id="RPDH01000002">
    <property type="protein sequence ID" value="RPE07997.1"/>
    <property type="molecule type" value="Genomic_DNA"/>
</dbReference>
<dbReference type="GO" id="GO:0016114">
    <property type="term" value="P:terpenoid biosynthetic process"/>
    <property type="evidence" value="ECO:0007669"/>
    <property type="project" value="UniProtKB-UniRule"/>
</dbReference>
<reference evidence="12 13" key="1">
    <citation type="submission" date="2018-11" db="EMBL/GenBank/DDBJ databases">
        <title>Chitinophaga lutea sp.nov., isolate from arsenic contaminated soil.</title>
        <authorList>
            <person name="Zong Y."/>
        </authorList>
    </citation>
    <scope>NUCLEOTIDE SEQUENCE [LARGE SCALE GENOMIC DNA]</scope>
    <source>
        <strain evidence="12 13">ZY74</strain>
    </source>
</reference>
<dbReference type="Proteomes" id="UP000278351">
    <property type="component" value="Unassembled WGS sequence"/>
</dbReference>
<dbReference type="InterPro" id="IPR013750">
    <property type="entry name" value="GHMP_kinase_C_dom"/>
</dbReference>
<dbReference type="SUPFAM" id="SSF55060">
    <property type="entry name" value="GHMP Kinase, C-terminal domain"/>
    <property type="match status" value="1"/>
</dbReference>
<dbReference type="OrthoDB" id="9809438at2"/>
<dbReference type="Pfam" id="PF08544">
    <property type="entry name" value="GHMP_kinases_C"/>
    <property type="match status" value="1"/>
</dbReference>
<evidence type="ECO:0000256" key="7">
    <source>
        <dbReference type="ARBA" id="ARBA00022840"/>
    </source>
</evidence>
<keyword evidence="6 9" id="KW-0418">Kinase</keyword>
<evidence type="ECO:0000256" key="4">
    <source>
        <dbReference type="ARBA" id="ARBA00022679"/>
    </source>
</evidence>
<feature type="binding site" evidence="9">
    <location>
        <begin position="91"/>
        <end position="101"/>
    </location>
    <ligand>
        <name>ATP</name>
        <dbReference type="ChEBI" id="CHEBI:30616"/>
    </ligand>
</feature>
<dbReference type="Pfam" id="PF00288">
    <property type="entry name" value="GHMP_kinases_N"/>
    <property type="match status" value="1"/>
</dbReference>
<evidence type="ECO:0000256" key="1">
    <source>
        <dbReference type="ARBA" id="ARBA00009684"/>
    </source>
</evidence>
<comment type="similarity">
    <text evidence="1 9">Belongs to the GHMP kinase family. IspE subfamily.</text>
</comment>
<comment type="function">
    <text evidence="9">Catalyzes the phosphorylation of the position 2 hydroxy group of 4-diphosphocytidyl-2C-methyl-D-erythritol.</text>
</comment>
<evidence type="ECO:0000256" key="6">
    <source>
        <dbReference type="ARBA" id="ARBA00022777"/>
    </source>
</evidence>
<dbReference type="PIRSF" id="PIRSF010376">
    <property type="entry name" value="IspE"/>
    <property type="match status" value="1"/>
</dbReference>
<dbReference type="GO" id="GO:0005524">
    <property type="term" value="F:ATP binding"/>
    <property type="evidence" value="ECO:0007669"/>
    <property type="project" value="UniProtKB-UniRule"/>
</dbReference>
<evidence type="ECO:0000313" key="12">
    <source>
        <dbReference type="EMBL" id="RPE07997.1"/>
    </source>
</evidence>
<comment type="catalytic activity">
    <reaction evidence="9">
        <text>4-CDP-2-C-methyl-D-erythritol + ATP = 4-CDP-2-C-methyl-D-erythritol 2-phosphate + ADP + H(+)</text>
        <dbReference type="Rhea" id="RHEA:18437"/>
        <dbReference type="ChEBI" id="CHEBI:15378"/>
        <dbReference type="ChEBI" id="CHEBI:30616"/>
        <dbReference type="ChEBI" id="CHEBI:57823"/>
        <dbReference type="ChEBI" id="CHEBI:57919"/>
        <dbReference type="ChEBI" id="CHEBI:456216"/>
        <dbReference type="EC" id="2.7.1.148"/>
    </reaction>
</comment>
<evidence type="ECO:0000313" key="13">
    <source>
        <dbReference type="Proteomes" id="UP000278351"/>
    </source>
</evidence>
<keyword evidence="13" id="KW-1185">Reference proteome</keyword>
<dbReference type="InterPro" id="IPR006204">
    <property type="entry name" value="GHMP_kinase_N_dom"/>
</dbReference>
<dbReference type="PANTHER" id="PTHR43527:SF2">
    <property type="entry name" value="4-DIPHOSPHOCYTIDYL-2-C-METHYL-D-ERYTHRITOL KINASE, CHLOROPLASTIC"/>
    <property type="match status" value="1"/>
</dbReference>
<dbReference type="SUPFAM" id="SSF54211">
    <property type="entry name" value="Ribosomal protein S5 domain 2-like"/>
    <property type="match status" value="1"/>
</dbReference>
<sequence length="268" mass="29684">MVLFPNCKINLGLHILQKRADGFHDLETVFYPLPLCDALEIVTAEEPIFSHSGIEIPGEADHNLCRQAYELLKKDFPQLPPVHIHLHKNIPIGAGLGGGSADGAFMLRILNSRYNLGLSTETLETYAAQLGSDCAFFIRNEPCLAKGRGEILTPLPLRLDAWSFLLVHPCIHVNTGWAFSQITPGPPAVPLGEVNWDDVASWKDTLVNDFEVPVFAAYPVIGGIKEKMYRHGAVFAAMSGSGSAVIGLFPKNEIPEMRWEEHYRVFRL</sequence>
<dbReference type="Gene3D" id="3.30.70.890">
    <property type="entry name" value="GHMP kinase, C-terminal domain"/>
    <property type="match status" value="1"/>
</dbReference>
<dbReference type="GO" id="GO:0019288">
    <property type="term" value="P:isopentenyl diphosphate biosynthetic process, methylerythritol 4-phosphate pathway"/>
    <property type="evidence" value="ECO:0007669"/>
    <property type="project" value="UniProtKB-UniRule"/>
</dbReference>
<keyword evidence="9" id="KW-0414">Isoprene biosynthesis</keyword>
<feature type="domain" description="GHMP kinase N-terminal" evidence="10">
    <location>
        <begin position="63"/>
        <end position="138"/>
    </location>
</feature>
<feature type="active site" evidence="9">
    <location>
        <position position="8"/>
    </location>
</feature>
<keyword evidence="4 9" id="KW-0808">Transferase</keyword>
<dbReference type="InterPro" id="IPR004424">
    <property type="entry name" value="IspE"/>
</dbReference>
<evidence type="ECO:0000256" key="8">
    <source>
        <dbReference type="ARBA" id="ARBA00032554"/>
    </source>
</evidence>
<evidence type="ECO:0000256" key="5">
    <source>
        <dbReference type="ARBA" id="ARBA00022741"/>
    </source>
</evidence>
<proteinExistence type="inferred from homology"/>
<evidence type="ECO:0000259" key="11">
    <source>
        <dbReference type="Pfam" id="PF08544"/>
    </source>
</evidence>
<keyword evidence="5 9" id="KW-0547">Nucleotide-binding</keyword>
<dbReference type="AlphaFoldDB" id="A0A3N4PV15"/>
<feature type="domain" description="GHMP kinase C-terminal" evidence="11">
    <location>
        <begin position="209"/>
        <end position="253"/>
    </location>
</feature>
<dbReference type="RefSeq" id="WP_123846995.1">
    <property type="nucleotide sequence ID" value="NZ_RPDH01000002.1"/>
</dbReference>
<dbReference type="InterPro" id="IPR014721">
    <property type="entry name" value="Ribsml_uS5_D2-typ_fold_subgr"/>
</dbReference>
<gene>
    <name evidence="9" type="primary">ispE</name>
    <name evidence="12" type="ORF">EGT74_13050</name>
</gene>
<dbReference type="GO" id="GO:0050515">
    <property type="term" value="F:4-(cytidine 5'-diphospho)-2-C-methyl-D-erythritol kinase activity"/>
    <property type="evidence" value="ECO:0007669"/>
    <property type="project" value="UniProtKB-UniRule"/>
</dbReference>
<dbReference type="UniPathway" id="UPA00056">
    <property type="reaction ID" value="UER00094"/>
</dbReference>